<gene>
    <name evidence="12" type="ORF">FV139_11595</name>
</gene>
<dbReference type="SUPFAM" id="SSF81660">
    <property type="entry name" value="Metal cation-transporting ATPase, ATP-binding domain N"/>
    <property type="match status" value="1"/>
</dbReference>
<dbReference type="InterPro" id="IPR023299">
    <property type="entry name" value="ATPase_P-typ_cyto_dom_N"/>
</dbReference>
<keyword evidence="4 10" id="KW-0812">Transmembrane</keyword>
<evidence type="ECO:0000256" key="2">
    <source>
        <dbReference type="ARBA" id="ARBA00005675"/>
    </source>
</evidence>
<dbReference type="InterPro" id="IPR008250">
    <property type="entry name" value="ATPase_P-typ_transduc_dom_A_sf"/>
</dbReference>
<evidence type="ECO:0000313" key="13">
    <source>
        <dbReference type="Proteomes" id="UP000321039"/>
    </source>
</evidence>
<evidence type="ECO:0000256" key="5">
    <source>
        <dbReference type="ARBA" id="ARBA00022741"/>
    </source>
</evidence>
<evidence type="ECO:0000259" key="11">
    <source>
        <dbReference type="SMART" id="SM00831"/>
    </source>
</evidence>
<dbReference type="GO" id="GO:0005524">
    <property type="term" value="F:ATP binding"/>
    <property type="evidence" value="ECO:0007669"/>
    <property type="project" value="UniProtKB-KW"/>
</dbReference>
<keyword evidence="3" id="KW-1003">Cell membrane</keyword>
<dbReference type="GO" id="GO:0005886">
    <property type="term" value="C:plasma membrane"/>
    <property type="evidence" value="ECO:0007669"/>
    <property type="project" value="UniProtKB-SubCell"/>
</dbReference>
<dbReference type="PRINTS" id="PR00121">
    <property type="entry name" value="NAKATPASE"/>
</dbReference>
<dbReference type="InterPro" id="IPR059000">
    <property type="entry name" value="ATPase_P-type_domA"/>
</dbReference>
<feature type="transmembrane region" description="Helical" evidence="10">
    <location>
        <begin position="284"/>
        <end position="303"/>
    </location>
</feature>
<dbReference type="PANTHER" id="PTHR43294:SF21">
    <property type="entry name" value="CATION TRANSPORTING ATPASE"/>
    <property type="match status" value="1"/>
</dbReference>
<organism evidence="12 13">
    <name type="scientific">Parahaliea maris</name>
    <dbReference type="NCBI Taxonomy" id="2716870"/>
    <lineage>
        <taxon>Bacteria</taxon>
        <taxon>Pseudomonadati</taxon>
        <taxon>Pseudomonadota</taxon>
        <taxon>Gammaproteobacteria</taxon>
        <taxon>Cellvibrionales</taxon>
        <taxon>Halieaceae</taxon>
        <taxon>Parahaliea</taxon>
    </lineage>
</organism>
<dbReference type="Gene3D" id="3.40.1110.10">
    <property type="entry name" value="Calcium-transporting ATPase, cytoplasmic domain N"/>
    <property type="match status" value="1"/>
</dbReference>
<feature type="domain" description="Cation-transporting P-type ATPase N-terminal" evidence="11">
    <location>
        <begin position="15"/>
        <end position="89"/>
    </location>
</feature>
<comment type="similarity">
    <text evidence="2">Belongs to the cation transport ATPase (P-type) (TC 3.A.3) family. Type IIA subfamily.</text>
</comment>
<accession>A0A5C9A379</accession>
<feature type="transmembrane region" description="Helical" evidence="10">
    <location>
        <begin position="794"/>
        <end position="814"/>
    </location>
</feature>
<dbReference type="InterPro" id="IPR018303">
    <property type="entry name" value="ATPase_P-typ_P_site"/>
</dbReference>
<feature type="transmembrane region" description="Helical" evidence="10">
    <location>
        <begin position="69"/>
        <end position="87"/>
    </location>
</feature>
<feature type="transmembrane region" description="Helical" evidence="10">
    <location>
        <begin position="251"/>
        <end position="272"/>
    </location>
</feature>
<dbReference type="Pfam" id="PF13246">
    <property type="entry name" value="Cation_ATPase"/>
    <property type="match status" value="1"/>
</dbReference>
<evidence type="ECO:0000256" key="1">
    <source>
        <dbReference type="ARBA" id="ARBA00004651"/>
    </source>
</evidence>
<dbReference type="InterPro" id="IPR001757">
    <property type="entry name" value="P_typ_ATPase"/>
</dbReference>
<evidence type="ECO:0000256" key="4">
    <source>
        <dbReference type="ARBA" id="ARBA00022692"/>
    </source>
</evidence>
<feature type="transmembrane region" description="Helical" evidence="10">
    <location>
        <begin position="860"/>
        <end position="880"/>
    </location>
</feature>
<dbReference type="AlphaFoldDB" id="A0A5C9A379"/>
<keyword evidence="9 10" id="KW-0472">Membrane</keyword>
<comment type="subcellular location">
    <subcellularLocation>
        <location evidence="1">Cell membrane</location>
        <topology evidence="1">Multi-pass membrane protein</topology>
    </subcellularLocation>
</comment>
<evidence type="ECO:0000256" key="7">
    <source>
        <dbReference type="ARBA" id="ARBA00022967"/>
    </source>
</evidence>
<protein>
    <submittedName>
        <fullName evidence="12">Cation-transporting P-type ATPase</fullName>
    </submittedName>
</protein>
<dbReference type="Gene3D" id="2.70.150.10">
    <property type="entry name" value="Calcium-transporting ATPase, cytoplasmic transduction domain A"/>
    <property type="match status" value="1"/>
</dbReference>
<keyword evidence="13" id="KW-1185">Reference proteome</keyword>
<keyword evidence="8 10" id="KW-1133">Transmembrane helix</keyword>
<dbReference type="SMART" id="SM00831">
    <property type="entry name" value="Cation_ATPase_N"/>
    <property type="match status" value="1"/>
</dbReference>
<evidence type="ECO:0000256" key="3">
    <source>
        <dbReference type="ARBA" id="ARBA00022475"/>
    </source>
</evidence>
<dbReference type="SFLD" id="SFLDS00003">
    <property type="entry name" value="Haloacid_Dehalogenase"/>
    <property type="match status" value="1"/>
</dbReference>
<dbReference type="SFLD" id="SFLDG00002">
    <property type="entry name" value="C1.7:_P-type_atpase_like"/>
    <property type="match status" value="1"/>
</dbReference>
<dbReference type="PANTHER" id="PTHR43294">
    <property type="entry name" value="SODIUM/POTASSIUM-TRANSPORTING ATPASE SUBUNIT ALPHA"/>
    <property type="match status" value="1"/>
</dbReference>
<dbReference type="InterPro" id="IPR050510">
    <property type="entry name" value="Cation_transp_ATPase_P-type"/>
</dbReference>
<dbReference type="PRINTS" id="PR00119">
    <property type="entry name" value="CATATPASE"/>
</dbReference>
<dbReference type="SFLD" id="SFLDF00027">
    <property type="entry name" value="p-type_atpase"/>
    <property type="match status" value="1"/>
</dbReference>
<dbReference type="GO" id="GO:0015662">
    <property type="term" value="F:P-type ion transporter activity"/>
    <property type="evidence" value="ECO:0007669"/>
    <property type="project" value="UniProtKB-ARBA"/>
</dbReference>
<feature type="transmembrane region" description="Helical" evidence="10">
    <location>
        <begin position="820"/>
        <end position="839"/>
    </location>
</feature>
<dbReference type="InterPro" id="IPR023214">
    <property type="entry name" value="HAD_sf"/>
</dbReference>
<dbReference type="GO" id="GO:0016887">
    <property type="term" value="F:ATP hydrolysis activity"/>
    <property type="evidence" value="ECO:0007669"/>
    <property type="project" value="InterPro"/>
</dbReference>
<reference evidence="12 13" key="1">
    <citation type="submission" date="2019-08" db="EMBL/GenBank/DDBJ databases">
        <title>Parahaliea maris sp. nov., isolated from the surface seawater.</title>
        <authorList>
            <person name="Liu Y."/>
        </authorList>
    </citation>
    <scope>NUCLEOTIDE SEQUENCE [LARGE SCALE GENOMIC DNA]</scope>
    <source>
        <strain evidence="12 13">HSLHS9</strain>
    </source>
</reference>
<comment type="caution">
    <text evidence="12">The sequence shown here is derived from an EMBL/GenBank/DDBJ whole genome shotgun (WGS) entry which is preliminary data.</text>
</comment>
<dbReference type="Gene3D" id="3.40.50.1000">
    <property type="entry name" value="HAD superfamily/HAD-like"/>
    <property type="match status" value="1"/>
</dbReference>
<dbReference type="InterPro" id="IPR023298">
    <property type="entry name" value="ATPase_P-typ_TM_dom_sf"/>
</dbReference>
<evidence type="ECO:0000313" key="12">
    <source>
        <dbReference type="EMBL" id="TXS94230.1"/>
    </source>
</evidence>
<dbReference type="EMBL" id="VRZA01000003">
    <property type="protein sequence ID" value="TXS94230.1"/>
    <property type="molecule type" value="Genomic_DNA"/>
</dbReference>
<evidence type="ECO:0000256" key="10">
    <source>
        <dbReference type="SAM" id="Phobius"/>
    </source>
</evidence>
<dbReference type="Pfam" id="PF00690">
    <property type="entry name" value="Cation_ATPase_N"/>
    <property type="match status" value="1"/>
</dbReference>
<dbReference type="Pfam" id="PF00122">
    <property type="entry name" value="E1-E2_ATPase"/>
    <property type="match status" value="1"/>
</dbReference>
<dbReference type="Pfam" id="PF00689">
    <property type="entry name" value="Cation_ATPase_C"/>
    <property type="match status" value="1"/>
</dbReference>
<evidence type="ECO:0000256" key="8">
    <source>
        <dbReference type="ARBA" id="ARBA00022989"/>
    </source>
</evidence>
<dbReference type="SUPFAM" id="SSF56784">
    <property type="entry name" value="HAD-like"/>
    <property type="match status" value="1"/>
</dbReference>
<sequence length="914" mass="98213">MEQGTERGTAGLEEPAYRLSAEDVIARLDSDAMNGLAEAEAAERRARFGANLLEESGRQPLYQLFLHQFRDLLIVVLFVAAALAWYLGDIRGAIVLLVIILTNAAIGLYQEYHAEALLERLRLMIRSRARVVRGGETREVDAEDLVPGDIVLLDEGDAVAADLRLVETRELATNDFILTGESVPQDKDAAVVLEAESGLSEQDNLVFMGTTVARGSARGVVVATGMTSAIGEIARVGQTIQRDRSPLQREMNALAGLLTKMAAVIALGVFAFNLLLRGAEYADTAALVNASILFAIGVAAACVPQGLPAQITVALSLGVSRLARENAVVKRLSAVETLGCTSVICSDKTGTITENQMTIVRAWVPGISYDITGQGYDPEGAIQREGRALESQELGRAGFFFQHGLLASNGRTHEPDDSHPAWYALGDPTEAAFTPLAIKAGLDPDERSSAYPVVAELPFDSERKRMTLVRSHAGRTIGFMKGATGSVLETCTGCQLDGVVVPLDDTQRRAVEQQVAAYSADSLRVIALAYREFGEDEVEFSIEASEQDFVFAGLVAMLDPPREGVRRAVSEVLGAQVRLFMLTGDNPITAAAIAERIGMPEGRVLTGDELARMPDGELREVLSGESLIMSRVSPQDKYRVVKLLKSLGEVVAVTGDGVNDTLSLKSADIGVAMGEQGSDVAKEAAEIVLTDDDLTTLVLAVREGRTIYQNLRSVILSSITSNIGELSCVCIGFGGAAVGLPIPITAVQILSIDLMGEMLPLMALTFDPAEPRLMQQPPRKTGAHIIDRRRLLELVLFGTLMGLGGYFSFYMVLATGGSTAMAQAATFLGIVLVQYMNILSRRSAGSLFSRYLFSNRPLGLALLFSFLFVAIITTAPGVGSWFGFEPLRPRDWLWPALAALVFLGAMELRKALSR</sequence>
<dbReference type="InterPro" id="IPR044492">
    <property type="entry name" value="P_typ_ATPase_HD_dom"/>
</dbReference>
<proteinExistence type="inferred from homology"/>
<dbReference type="PROSITE" id="PS00154">
    <property type="entry name" value="ATPASE_E1_E2"/>
    <property type="match status" value="1"/>
</dbReference>
<dbReference type="InterPro" id="IPR036412">
    <property type="entry name" value="HAD-like_sf"/>
</dbReference>
<dbReference type="SUPFAM" id="SSF81653">
    <property type="entry name" value="Calcium ATPase, transduction domain A"/>
    <property type="match status" value="1"/>
</dbReference>
<dbReference type="InterPro" id="IPR004014">
    <property type="entry name" value="ATPase_P-typ_cation-transptr_N"/>
</dbReference>
<dbReference type="InterPro" id="IPR006068">
    <property type="entry name" value="ATPase_P-typ_cation-transptr_C"/>
</dbReference>
<dbReference type="NCBIfam" id="TIGR01494">
    <property type="entry name" value="ATPase_P-type"/>
    <property type="match status" value="2"/>
</dbReference>
<keyword evidence="7" id="KW-1278">Translocase</keyword>
<feature type="transmembrane region" description="Helical" evidence="10">
    <location>
        <begin position="892"/>
        <end position="908"/>
    </location>
</feature>
<evidence type="ECO:0000256" key="9">
    <source>
        <dbReference type="ARBA" id="ARBA00023136"/>
    </source>
</evidence>
<dbReference type="Gene3D" id="1.20.1110.10">
    <property type="entry name" value="Calcium-transporting ATPase, transmembrane domain"/>
    <property type="match status" value="1"/>
</dbReference>
<name>A0A5C9A379_9GAMM</name>
<keyword evidence="5" id="KW-0547">Nucleotide-binding</keyword>
<keyword evidence="6" id="KW-0067">ATP-binding</keyword>
<dbReference type="SUPFAM" id="SSF81665">
    <property type="entry name" value="Calcium ATPase, transmembrane domain M"/>
    <property type="match status" value="1"/>
</dbReference>
<dbReference type="RefSeq" id="WP_148068573.1">
    <property type="nucleotide sequence ID" value="NZ_VRZA01000003.1"/>
</dbReference>
<feature type="transmembrane region" description="Helical" evidence="10">
    <location>
        <begin position="93"/>
        <end position="112"/>
    </location>
</feature>
<evidence type="ECO:0000256" key="6">
    <source>
        <dbReference type="ARBA" id="ARBA00022840"/>
    </source>
</evidence>
<dbReference type="Proteomes" id="UP000321039">
    <property type="component" value="Unassembled WGS sequence"/>
</dbReference>